<dbReference type="SMART" id="SM00268">
    <property type="entry name" value="ACTIN"/>
    <property type="match status" value="1"/>
</dbReference>
<keyword evidence="4" id="KW-1133">Transmembrane helix</keyword>
<dbReference type="OrthoDB" id="5132116at2759"/>
<keyword evidence="4" id="KW-0472">Membrane</keyword>
<dbReference type="InterPro" id="IPR020902">
    <property type="entry name" value="Actin/actin-like_CS"/>
</dbReference>
<organism evidence="5 6">
    <name type="scientific">Sphaerosporella brunnea</name>
    <dbReference type="NCBI Taxonomy" id="1250544"/>
    <lineage>
        <taxon>Eukaryota</taxon>
        <taxon>Fungi</taxon>
        <taxon>Dikarya</taxon>
        <taxon>Ascomycota</taxon>
        <taxon>Pezizomycotina</taxon>
        <taxon>Pezizomycetes</taxon>
        <taxon>Pezizales</taxon>
        <taxon>Pyronemataceae</taxon>
        <taxon>Sphaerosporella</taxon>
    </lineage>
</organism>
<dbReference type="PANTHER" id="PTHR11937">
    <property type="entry name" value="ACTIN"/>
    <property type="match status" value="1"/>
</dbReference>
<dbReference type="SUPFAM" id="SSF53067">
    <property type="entry name" value="Actin-like ATPase domain"/>
    <property type="match status" value="2"/>
</dbReference>
<proteinExistence type="inferred from homology"/>
<comment type="caution">
    <text evidence="5">The sequence shown here is derived from an EMBL/GenBank/DDBJ whole genome shotgun (WGS) entry which is preliminary data.</text>
</comment>
<dbReference type="PRINTS" id="PR00190">
    <property type="entry name" value="ACTIN"/>
</dbReference>
<dbReference type="AlphaFoldDB" id="A0A5J5F8D6"/>
<dbReference type="EMBL" id="VXIS01000017">
    <property type="protein sequence ID" value="KAA8913119.1"/>
    <property type="molecule type" value="Genomic_DNA"/>
</dbReference>
<dbReference type="FunCoup" id="A0A5J5F8D6">
    <property type="interactions" value="1283"/>
</dbReference>
<sequence>MEDEVAALVIDNGSGMCKAGFAGDDAPRAVFPSIVGRPRHHGIMIGMGQKDSYVGDEAQSKRGILTLRYPIEHGVVTNWDDMEKIWHHTFYNELRVAPEEHPVLLTEAPINPKSNREKMTQIVFETFNAPAFYVSIQAVLSLYASGRTTGIVLDSGDGVTHVVPIYEGFALPHAISRVDMAGRDLTDYLMKILAERGYTFNTTAEREIVRDIKEKLCYVALDFEQEIQTASQSSSLEKSYELPDGQVITIGNERFRAPEALFQPSVLGLESGGIHATTFTSIMKCDVDVRKDLYGNIVMSGGTTMYPGIADRMQKEITSLAPSSMKVKIIAPPERKYSVWIGGSILASLSTFQQMWISKQEYDESGPSIVHRKYVFPGSGHGQEDANVSLQVLLNIIIFFNLWGVRLRWGICKHRIRWVIFVYRDTFEGFCARGSMGKVGSMMGFFRSFFFFLVTTLVFLSSQ</sequence>
<feature type="transmembrane region" description="Helical" evidence="4">
    <location>
        <begin position="444"/>
        <end position="462"/>
    </location>
</feature>
<dbReference type="Pfam" id="PF00022">
    <property type="entry name" value="Actin"/>
    <property type="match status" value="1"/>
</dbReference>
<dbReference type="FunFam" id="3.30.420.40:FF:000058">
    <property type="entry name" value="Putative actin-related protein 5"/>
    <property type="match status" value="1"/>
</dbReference>
<comment type="function">
    <text evidence="1">Actins are highly conserved proteins that are involved in various types of cell motility and are ubiquitously expressed in all eukaryotic cells.</text>
</comment>
<dbReference type="PROSITE" id="PS00406">
    <property type="entry name" value="ACTINS_1"/>
    <property type="match status" value="1"/>
</dbReference>
<dbReference type="InterPro" id="IPR043129">
    <property type="entry name" value="ATPase_NBD"/>
</dbReference>
<dbReference type="Gene3D" id="3.90.640.10">
    <property type="entry name" value="Actin, Chain A, domain 4"/>
    <property type="match status" value="1"/>
</dbReference>
<evidence type="ECO:0000256" key="4">
    <source>
        <dbReference type="SAM" id="Phobius"/>
    </source>
</evidence>
<dbReference type="FunFam" id="3.30.420.40:FF:000291">
    <property type="entry name" value="Actin, alpha skeletal muscle"/>
    <property type="match status" value="1"/>
</dbReference>
<dbReference type="PROSITE" id="PS00432">
    <property type="entry name" value="ACTINS_2"/>
    <property type="match status" value="1"/>
</dbReference>
<gene>
    <name evidence="5" type="ORF">FN846DRAFT_930874</name>
</gene>
<evidence type="ECO:0000256" key="3">
    <source>
        <dbReference type="RuleBase" id="RU000487"/>
    </source>
</evidence>
<reference evidence="5 6" key="1">
    <citation type="submission" date="2019-09" db="EMBL/GenBank/DDBJ databases">
        <title>Draft genome of the ectomycorrhizal ascomycete Sphaerosporella brunnea.</title>
        <authorList>
            <consortium name="DOE Joint Genome Institute"/>
            <person name="Benucci G.M."/>
            <person name="Marozzi G."/>
            <person name="Antonielli L."/>
            <person name="Sanchez S."/>
            <person name="Marco P."/>
            <person name="Wang X."/>
            <person name="Falini L.B."/>
            <person name="Barry K."/>
            <person name="Haridas S."/>
            <person name="Lipzen A."/>
            <person name="Labutti K."/>
            <person name="Grigoriev I.V."/>
            <person name="Murat C."/>
            <person name="Martin F."/>
            <person name="Albertini E."/>
            <person name="Donnini D."/>
            <person name="Bonito G."/>
        </authorList>
    </citation>
    <scope>NUCLEOTIDE SEQUENCE [LARGE SCALE GENOMIC DNA]</scope>
    <source>
        <strain evidence="5 6">Sb_GMNB300</strain>
    </source>
</reference>
<dbReference type="InterPro" id="IPR004001">
    <property type="entry name" value="Actin_CS"/>
</dbReference>
<evidence type="ECO:0000256" key="1">
    <source>
        <dbReference type="ARBA" id="ARBA00003520"/>
    </source>
</evidence>
<dbReference type="InParanoid" id="A0A5J5F8D6"/>
<dbReference type="Gene3D" id="3.30.420.40">
    <property type="match status" value="2"/>
</dbReference>
<dbReference type="PROSITE" id="PS01132">
    <property type="entry name" value="ACTINS_ACT_LIKE"/>
    <property type="match status" value="1"/>
</dbReference>
<dbReference type="FunFam" id="3.90.640.10:FF:000001">
    <property type="entry name" value="Actin, muscle"/>
    <property type="match status" value="1"/>
</dbReference>
<dbReference type="FunFam" id="3.30.420.40:FF:000404">
    <property type="entry name" value="Major actin"/>
    <property type="match status" value="1"/>
</dbReference>
<comment type="similarity">
    <text evidence="3">Belongs to the actin family.</text>
</comment>
<name>A0A5J5F8D6_9PEZI</name>
<evidence type="ECO:0000313" key="6">
    <source>
        <dbReference type="Proteomes" id="UP000326924"/>
    </source>
</evidence>
<comment type="catalytic activity">
    <reaction evidence="2">
        <text>ATP + H2O = ADP + phosphate + H(+)</text>
        <dbReference type="Rhea" id="RHEA:13065"/>
        <dbReference type="ChEBI" id="CHEBI:15377"/>
        <dbReference type="ChEBI" id="CHEBI:15378"/>
        <dbReference type="ChEBI" id="CHEBI:30616"/>
        <dbReference type="ChEBI" id="CHEBI:43474"/>
        <dbReference type="ChEBI" id="CHEBI:456216"/>
    </reaction>
</comment>
<dbReference type="Proteomes" id="UP000326924">
    <property type="component" value="Unassembled WGS sequence"/>
</dbReference>
<keyword evidence="6" id="KW-1185">Reference proteome</keyword>
<dbReference type="CDD" id="cd10224">
    <property type="entry name" value="ASKHA_NBD_actin"/>
    <property type="match status" value="1"/>
</dbReference>
<protein>
    <submittedName>
        <fullName evidence="5">ActA, actin</fullName>
    </submittedName>
</protein>
<dbReference type="InterPro" id="IPR004000">
    <property type="entry name" value="Actin"/>
</dbReference>
<keyword evidence="4" id="KW-0812">Transmembrane</keyword>
<accession>A0A5J5F8D6</accession>
<evidence type="ECO:0000256" key="2">
    <source>
        <dbReference type="ARBA" id="ARBA00049360"/>
    </source>
</evidence>
<evidence type="ECO:0000313" key="5">
    <source>
        <dbReference type="EMBL" id="KAA8913119.1"/>
    </source>
</evidence>